<sequence length="109" mass="12690">MPDDIDLRIVEADLQTSLIKELKSFIVDLSEPYKLLQVMKDLLDETKEALKEFLFCNLDVFALKHEDTVEIDLGVSYHGLNVDPKFHTAITRWRLERGLASREEPKMEK</sequence>
<evidence type="ECO:0000313" key="2">
    <source>
        <dbReference type="Proteomes" id="UP001604336"/>
    </source>
</evidence>
<reference evidence="2" key="1">
    <citation type="submission" date="2024-07" db="EMBL/GenBank/DDBJ databases">
        <title>Two chromosome-level genome assemblies of Korean endemic species Abeliophyllum distichum and Forsythia ovata (Oleaceae).</title>
        <authorList>
            <person name="Jang H."/>
        </authorList>
    </citation>
    <scope>NUCLEOTIDE SEQUENCE [LARGE SCALE GENOMIC DNA]</scope>
</reference>
<dbReference type="EMBL" id="JBFOLK010000007">
    <property type="protein sequence ID" value="KAL2498212.1"/>
    <property type="molecule type" value="Genomic_DNA"/>
</dbReference>
<keyword evidence="2" id="KW-1185">Reference proteome</keyword>
<comment type="caution">
    <text evidence="1">The sequence shown here is derived from an EMBL/GenBank/DDBJ whole genome shotgun (WGS) entry which is preliminary data.</text>
</comment>
<gene>
    <name evidence="1" type="ORF">Adt_23762</name>
</gene>
<name>A0ABD1SBS5_9LAMI</name>
<accession>A0ABD1SBS5</accession>
<organism evidence="1 2">
    <name type="scientific">Abeliophyllum distichum</name>
    <dbReference type="NCBI Taxonomy" id="126358"/>
    <lineage>
        <taxon>Eukaryota</taxon>
        <taxon>Viridiplantae</taxon>
        <taxon>Streptophyta</taxon>
        <taxon>Embryophyta</taxon>
        <taxon>Tracheophyta</taxon>
        <taxon>Spermatophyta</taxon>
        <taxon>Magnoliopsida</taxon>
        <taxon>eudicotyledons</taxon>
        <taxon>Gunneridae</taxon>
        <taxon>Pentapetalae</taxon>
        <taxon>asterids</taxon>
        <taxon>lamiids</taxon>
        <taxon>Lamiales</taxon>
        <taxon>Oleaceae</taxon>
        <taxon>Forsythieae</taxon>
        <taxon>Abeliophyllum</taxon>
    </lineage>
</organism>
<protein>
    <submittedName>
        <fullName evidence="1">Uncharacterized protein</fullName>
    </submittedName>
</protein>
<evidence type="ECO:0000313" key="1">
    <source>
        <dbReference type="EMBL" id="KAL2498212.1"/>
    </source>
</evidence>
<dbReference type="Proteomes" id="UP001604336">
    <property type="component" value="Unassembled WGS sequence"/>
</dbReference>
<proteinExistence type="predicted"/>
<dbReference type="AlphaFoldDB" id="A0ABD1SBS5"/>